<dbReference type="EMBL" id="CACVAQ010000179">
    <property type="protein sequence ID" value="CAA6811890.1"/>
    <property type="molecule type" value="Genomic_DNA"/>
</dbReference>
<proteinExistence type="predicted"/>
<organism evidence="2">
    <name type="scientific">uncultured Aureispira sp</name>
    <dbReference type="NCBI Taxonomy" id="1331704"/>
    <lineage>
        <taxon>Bacteria</taxon>
        <taxon>Pseudomonadati</taxon>
        <taxon>Bacteroidota</taxon>
        <taxon>Saprospiria</taxon>
        <taxon>Saprospirales</taxon>
        <taxon>Saprospiraceae</taxon>
        <taxon>Aureispira</taxon>
        <taxon>environmental samples</taxon>
    </lineage>
</organism>
<evidence type="ECO:0000313" key="2">
    <source>
        <dbReference type="EMBL" id="CAA6811890.1"/>
    </source>
</evidence>
<name>A0A6S6T923_9BACT</name>
<dbReference type="InterPro" id="IPR026444">
    <property type="entry name" value="Secre_tail"/>
</dbReference>
<evidence type="ECO:0000259" key="1">
    <source>
        <dbReference type="Pfam" id="PF18962"/>
    </source>
</evidence>
<feature type="domain" description="Secretion system C-terminal sorting" evidence="1">
    <location>
        <begin position="1679"/>
        <end position="1750"/>
    </location>
</feature>
<sequence>MNIKFTLLLFILLFFEAFDSYGQLNTSGYRVDQSCDDVEVCQGSTDGSYTITAKTSTLNNFQITLAMPVGISYVAGTASIAGGAYTVSEINISDLRNPVFAINNGGVPATLWGVGDQVVFTVARIASCPSVAHALAGKAFKDSIAISYEDNNIAEFGADNDTTYGIYNIDFASLSILAIANINTTLNTTETRAVTVRQGGNSCIQQFQHFVIVGRDINNYQLSFGGTNLVPTSIVANATSTADTLFYDINLSAVPFLGAVGNGDNCFDNGEDIVFSESLSATACNEVTINHHARWGCTSLEYCQAAIPQVGPVTFGGGAPSLSLVEVGGATAPELCDTINHTVRITNTASPTSPAGGSIAFDVAIVFGLGSNSTALATPANNTLWGSDRRDTRYWGGFNIGGNAVVDSALAYGSASLGTASFLIQDRLTFDPDGPGGLEDLDNDGFFDDLAPGASFEISFDYWVDIRDNCGSSNYYNYMTWEHKYFDVSFKDQCKLDRAPVRRDLGYRNIIRNYLNSTFIATPSDVFDGQDFVVGIMPHFYNNGYLCRGENMFTGSEVKWSISLTLPSGVDTSNMVSTIANLDSELLPYNPTVTKVGNVVTYTLDRYRYDTLHFSLNFDCLAYTDSVILNIPYTSHYFCGTPGDTCFYREVHCGTLTNMLTHCPSSCNGPVIYAFDASRTTAGYTDATRTTLVTLDPATHRTKFYNPYDTMLVQANAYIKDTAIGNFFLTLNLTPTSGGTDFLTFVGGEILINDISSGTGFQSFVLDAMPVNLTNIAGQNYQYTMDLSRYADSVSSTYLFGGEDGSNIYTTDTVMIRARFVMGENFAASSVQAINPFRASFSTILSNGNSIACDSLGDIGQYEKVSFGWGAGAYSFGLCSEGLARMHFTHSAFTGDDHPNEYRPPTHWDSVKFVIPNYRYTGNRFSWANASGFTILPNQINGDTVTMYRPTASYTDRDKRGTYYPAFLVAIRGNCETPANQTLRAWNYYKEFAYHPDSTVHVPRVRSGTTTLRYTAPTWSFQALTPSVNGTQDTVSWDVELCNTTSNADIGFNWLTIPAHPDIKIESMYNITTGVEVAVAYTESNDSIIVELGAANRNTCEQYRFYATYNNCANQAITLNHGWDCDSYPADYEALTSTCYRTVDLLLEPRPSEVQVNILSQVTTPQDLCTDTTYVIEISSAQLADLKDPVLTIRGITGVSFSAIRVEYPRNSGNIEVLTPAIVANLANVNLSDHTGIAANDNSLRGTGNAAINEERFVTVYLDLQFTCSFSPNSSMSFSVQGSQPCGNIAVGSGVRVKSDQIEIDGAVAPYNAYTGTTVLPSPIVVQNCATMTTIRIQTTIIGDTTTSNDTTEVFLPLGTTYEPGTYTCNSSSCPTGVALDTINGRPRLVFPYPSGITSGSTLDYTFGIVGSTGFCSNNEELEVNSYVIAGNINCLGVPCGPVKLITGEADEVAIIEKPDLVISNLSGSSYNHDTAQTYTLFQQITNTGLDAPAGTVIGYFCVDAVGNAIGSEIGFDTIPDPINNGQTIQAATSFSASTSYPCTNTSGLAAMINPSSTQCICTERATSFTALLLPLQFMSFEAELIGERKALLTWVTEEENDNVTFELEKAVSNRNSGLTYEKIATVNGSSAKEYSHTQPNLVRGTHYFRIKTIELDGTITYSPIKALIVQPQNYVIAVYPNPSEGTVWIDVTDHVSAEKINIEVFNNIGQKVSTHSSNNETKIKLDLSHLPNGSYIIKMSSSSIQKNIKLTIARS</sequence>
<dbReference type="NCBIfam" id="TIGR04183">
    <property type="entry name" value="Por_Secre_tail"/>
    <property type="match status" value="1"/>
</dbReference>
<reference evidence="2" key="1">
    <citation type="submission" date="2020-01" db="EMBL/GenBank/DDBJ databases">
        <authorList>
            <person name="Meier V. D."/>
            <person name="Meier V D."/>
        </authorList>
    </citation>
    <scope>NUCLEOTIDE SEQUENCE</scope>
    <source>
        <strain evidence="2">HLG_WM_MAG_10</strain>
    </source>
</reference>
<dbReference type="Pfam" id="PF18962">
    <property type="entry name" value="Por_Secre_tail"/>
    <property type="match status" value="1"/>
</dbReference>
<protein>
    <submittedName>
        <fullName evidence="2">CHU domain-containing protein</fullName>
    </submittedName>
</protein>
<accession>A0A6S6T923</accession>
<gene>
    <name evidence="2" type="ORF">HELGO_WM38209</name>
</gene>